<dbReference type="PANTHER" id="PTHR21824:SF4">
    <property type="entry name" value="TRANSMEMBRANE PROTEIN 177"/>
    <property type="match status" value="1"/>
</dbReference>
<feature type="transmembrane region" description="Helical" evidence="1">
    <location>
        <begin position="197"/>
        <end position="218"/>
    </location>
</feature>
<dbReference type="PANTHER" id="PTHR21824">
    <property type="entry name" value="TRANSMEMBRANE PROTEIN 177"/>
    <property type="match status" value="1"/>
</dbReference>
<keyword evidence="1" id="KW-1133">Transmembrane helix</keyword>
<evidence type="ECO:0008006" key="4">
    <source>
        <dbReference type="Google" id="ProtNLM"/>
    </source>
</evidence>
<dbReference type="EMBL" id="CAXKWB010085645">
    <property type="protein sequence ID" value="CAL4210563.1"/>
    <property type="molecule type" value="Genomic_DNA"/>
</dbReference>
<dbReference type="AlphaFoldDB" id="A0AAV2SK22"/>
<keyword evidence="1" id="KW-0472">Membrane</keyword>
<protein>
    <recommendedName>
        <fullName evidence="4">Transmembrane protein</fullName>
    </recommendedName>
</protein>
<accession>A0AAV2SK22</accession>
<evidence type="ECO:0000313" key="3">
    <source>
        <dbReference type="Proteomes" id="UP001497623"/>
    </source>
</evidence>
<sequence>MKLSPTNRFQLFENRIENKRLAEFLVFLPNLLRISRWPEYVRVRNGRNSAVLEQIWTIPVILVKSAYWRCLDIHIIDLMDVGRYDFYESDSLWRNAFYGLLIFTGHIGYMDISEQNTQKLFNFGDEEIKWNSTEGQSLKESLILSRDAKKFAIARDLYHLSTGEPFVKGAGSAGVLASMYILASGVNKKQNFYARPVGLRIAWYALVSMFAYTLWVFGQDFPTCMYEKDADLAAIELGETYLKGGLEYYNKILQRNIALHTLMGTEGEKLFTAGGNEQVSIRTKHLPLVMRRDYIQMKIDEESKAIEINKDSKSKEI</sequence>
<reference evidence="2 3" key="1">
    <citation type="submission" date="2024-05" db="EMBL/GenBank/DDBJ databases">
        <authorList>
            <person name="Wallberg A."/>
        </authorList>
    </citation>
    <scope>NUCLEOTIDE SEQUENCE [LARGE SCALE GENOMIC DNA]</scope>
</reference>
<dbReference type="Proteomes" id="UP001497623">
    <property type="component" value="Unassembled WGS sequence"/>
</dbReference>
<gene>
    <name evidence="2" type="ORF">MNOR_LOCUS38312</name>
</gene>
<organism evidence="2 3">
    <name type="scientific">Meganyctiphanes norvegica</name>
    <name type="common">Northern krill</name>
    <name type="synonym">Thysanopoda norvegica</name>
    <dbReference type="NCBI Taxonomy" id="48144"/>
    <lineage>
        <taxon>Eukaryota</taxon>
        <taxon>Metazoa</taxon>
        <taxon>Ecdysozoa</taxon>
        <taxon>Arthropoda</taxon>
        <taxon>Crustacea</taxon>
        <taxon>Multicrustacea</taxon>
        <taxon>Malacostraca</taxon>
        <taxon>Eumalacostraca</taxon>
        <taxon>Eucarida</taxon>
        <taxon>Euphausiacea</taxon>
        <taxon>Euphausiidae</taxon>
        <taxon>Meganyctiphanes</taxon>
    </lineage>
</organism>
<name>A0AAV2SK22_MEGNR</name>
<dbReference type="GO" id="GO:0016020">
    <property type="term" value="C:membrane"/>
    <property type="evidence" value="ECO:0007669"/>
    <property type="project" value="TreeGrafter"/>
</dbReference>
<comment type="caution">
    <text evidence="2">The sequence shown here is derived from an EMBL/GenBank/DDBJ whole genome shotgun (WGS) entry which is preliminary data.</text>
</comment>
<evidence type="ECO:0000313" key="2">
    <source>
        <dbReference type="EMBL" id="CAL4210563.1"/>
    </source>
</evidence>
<proteinExistence type="predicted"/>
<feature type="non-terminal residue" evidence="2">
    <location>
        <position position="317"/>
    </location>
</feature>
<dbReference type="InterPro" id="IPR026620">
    <property type="entry name" value="TMEM177"/>
</dbReference>
<keyword evidence="1" id="KW-0812">Transmembrane</keyword>
<keyword evidence="3" id="KW-1185">Reference proteome</keyword>
<evidence type="ECO:0000256" key="1">
    <source>
        <dbReference type="SAM" id="Phobius"/>
    </source>
</evidence>